<keyword evidence="3" id="KW-1003">Cell membrane</keyword>
<keyword evidence="4 7" id="KW-0812">Transmembrane</keyword>
<dbReference type="Gene3D" id="1.10.3720.10">
    <property type="entry name" value="MetI-like"/>
    <property type="match status" value="1"/>
</dbReference>
<evidence type="ECO:0000313" key="11">
    <source>
        <dbReference type="Proteomes" id="UP000199671"/>
    </source>
</evidence>
<dbReference type="PROSITE" id="PS50928">
    <property type="entry name" value="ABC_TM1"/>
    <property type="match status" value="1"/>
</dbReference>
<dbReference type="InterPro" id="IPR000515">
    <property type="entry name" value="MetI-like"/>
</dbReference>
<dbReference type="SUPFAM" id="SSF161098">
    <property type="entry name" value="MetI-like"/>
    <property type="match status" value="1"/>
</dbReference>
<dbReference type="RefSeq" id="WP_256329332.1">
    <property type="nucleotide sequence ID" value="NZ_FNHU01000010.1"/>
</dbReference>
<feature type="transmembrane region" description="Helical" evidence="7">
    <location>
        <begin position="280"/>
        <end position="302"/>
    </location>
</feature>
<dbReference type="PANTHER" id="PTHR43744">
    <property type="entry name" value="ABC TRANSPORTER PERMEASE PROTEIN MG189-RELATED-RELATED"/>
    <property type="match status" value="1"/>
</dbReference>
<evidence type="ECO:0000256" key="6">
    <source>
        <dbReference type="ARBA" id="ARBA00023136"/>
    </source>
</evidence>
<evidence type="ECO:0000256" key="3">
    <source>
        <dbReference type="ARBA" id="ARBA00022475"/>
    </source>
</evidence>
<feature type="transmembrane region" description="Helical" evidence="7">
    <location>
        <begin position="143"/>
        <end position="163"/>
    </location>
</feature>
<evidence type="ECO:0000256" key="1">
    <source>
        <dbReference type="ARBA" id="ARBA00004651"/>
    </source>
</evidence>
<evidence type="ECO:0000256" key="7">
    <source>
        <dbReference type="RuleBase" id="RU363032"/>
    </source>
</evidence>
<sequence length="311" mass="34893">MTATTANVSNPTDSSSAVEPSRLGAGAPEVYQIRRSSRGTFGRTNWWTTLLAVVLSLTVLVPLYFTVVTAFKTPEELATSGWALPRSWSLDNFATAWEMTSYPRRVLTSAIITVGATVFTLLSNSMVAYALGRNMHRPWFRRLYYYFVAALFVPFPIIMLPVVKETALLHLDNEAGLILLYVVYGLAFNILMYTSFIKSIPEELEEAAAMDGASRWTIFWRIIFPLLSPMNATVGILTCLWAWNDFLLPLVILTDQTKATLPLAQYVFQGQFNTNYPVSFASYLMAIAPMFLVYVIAQRWVISGVMRGSQK</sequence>
<feature type="transmembrane region" description="Helical" evidence="7">
    <location>
        <begin position="44"/>
        <end position="65"/>
    </location>
</feature>
<dbReference type="PANTHER" id="PTHR43744:SF12">
    <property type="entry name" value="ABC TRANSPORTER PERMEASE PROTEIN MG189-RELATED"/>
    <property type="match status" value="1"/>
</dbReference>
<gene>
    <name evidence="10" type="ORF">SAMN04487766_11079</name>
</gene>
<feature type="region of interest" description="Disordered" evidence="8">
    <location>
        <begin position="1"/>
        <end position="22"/>
    </location>
</feature>
<comment type="similarity">
    <text evidence="7">Belongs to the binding-protein-dependent transport system permease family.</text>
</comment>
<feature type="transmembrane region" description="Helical" evidence="7">
    <location>
        <begin position="175"/>
        <end position="197"/>
    </location>
</feature>
<comment type="subcellular location">
    <subcellularLocation>
        <location evidence="1 7">Cell membrane</location>
        <topology evidence="1 7">Multi-pass membrane protein</topology>
    </subcellularLocation>
</comment>
<keyword evidence="6 7" id="KW-0472">Membrane</keyword>
<feature type="compositionally biased region" description="Polar residues" evidence="8">
    <location>
        <begin position="1"/>
        <end position="18"/>
    </location>
</feature>
<evidence type="ECO:0000313" key="10">
    <source>
        <dbReference type="EMBL" id="SDN00043.1"/>
    </source>
</evidence>
<dbReference type="Proteomes" id="UP000199671">
    <property type="component" value="Unassembled WGS sequence"/>
</dbReference>
<feature type="transmembrane region" description="Helical" evidence="7">
    <location>
        <begin position="218"/>
        <end position="243"/>
    </location>
</feature>
<evidence type="ECO:0000256" key="8">
    <source>
        <dbReference type="SAM" id="MobiDB-lite"/>
    </source>
</evidence>
<dbReference type="EMBL" id="FNHU01000010">
    <property type="protein sequence ID" value="SDN00043.1"/>
    <property type="molecule type" value="Genomic_DNA"/>
</dbReference>
<evidence type="ECO:0000259" key="9">
    <source>
        <dbReference type="PROSITE" id="PS50928"/>
    </source>
</evidence>
<keyword evidence="2 7" id="KW-0813">Transport</keyword>
<dbReference type="CDD" id="cd06261">
    <property type="entry name" value="TM_PBP2"/>
    <property type="match status" value="1"/>
</dbReference>
<feature type="transmembrane region" description="Helical" evidence="7">
    <location>
        <begin position="106"/>
        <end position="131"/>
    </location>
</feature>
<dbReference type="GO" id="GO:0055085">
    <property type="term" value="P:transmembrane transport"/>
    <property type="evidence" value="ECO:0007669"/>
    <property type="project" value="InterPro"/>
</dbReference>
<proteinExistence type="inferred from homology"/>
<accession>A0A1G9XUY2</accession>
<keyword evidence="5 7" id="KW-1133">Transmembrane helix</keyword>
<dbReference type="GO" id="GO:0005886">
    <property type="term" value="C:plasma membrane"/>
    <property type="evidence" value="ECO:0007669"/>
    <property type="project" value="UniProtKB-SubCell"/>
</dbReference>
<organism evidence="10 11">
    <name type="scientific">Actinomyces ruminicola</name>
    <dbReference type="NCBI Taxonomy" id="332524"/>
    <lineage>
        <taxon>Bacteria</taxon>
        <taxon>Bacillati</taxon>
        <taxon>Actinomycetota</taxon>
        <taxon>Actinomycetes</taxon>
        <taxon>Actinomycetales</taxon>
        <taxon>Actinomycetaceae</taxon>
        <taxon>Actinomyces</taxon>
    </lineage>
</organism>
<reference evidence="10 11" key="1">
    <citation type="submission" date="2016-10" db="EMBL/GenBank/DDBJ databases">
        <authorList>
            <person name="de Groot N.N."/>
        </authorList>
    </citation>
    <scope>NUCLEOTIDE SEQUENCE [LARGE SCALE GENOMIC DNA]</scope>
    <source>
        <strain evidence="10 11">KPR-7B</strain>
    </source>
</reference>
<dbReference type="AlphaFoldDB" id="A0A1G9XUY2"/>
<name>A0A1G9XUY2_9ACTO</name>
<dbReference type="Pfam" id="PF00528">
    <property type="entry name" value="BPD_transp_1"/>
    <property type="match status" value="1"/>
</dbReference>
<dbReference type="InterPro" id="IPR035906">
    <property type="entry name" value="MetI-like_sf"/>
</dbReference>
<protein>
    <submittedName>
        <fullName evidence="10">Raffinose/stachyose/melibiose transport system permease protein</fullName>
    </submittedName>
</protein>
<feature type="domain" description="ABC transmembrane type-1" evidence="9">
    <location>
        <begin position="106"/>
        <end position="297"/>
    </location>
</feature>
<evidence type="ECO:0000256" key="4">
    <source>
        <dbReference type="ARBA" id="ARBA00022692"/>
    </source>
</evidence>
<evidence type="ECO:0000256" key="2">
    <source>
        <dbReference type="ARBA" id="ARBA00022448"/>
    </source>
</evidence>
<evidence type="ECO:0000256" key="5">
    <source>
        <dbReference type="ARBA" id="ARBA00022989"/>
    </source>
</evidence>